<comment type="caution">
    <text evidence="1">The sequence shown here is derived from an EMBL/GenBank/DDBJ whole genome shotgun (WGS) entry which is preliminary data.</text>
</comment>
<reference evidence="1" key="1">
    <citation type="submission" date="2020-05" db="EMBL/GenBank/DDBJ databases">
        <title>Mycena genomes resolve the evolution of fungal bioluminescence.</title>
        <authorList>
            <person name="Tsai I.J."/>
        </authorList>
    </citation>
    <scope>NUCLEOTIDE SEQUENCE</scope>
    <source>
        <strain evidence="1">160909Yilan</strain>
    </source>
</reference>
<accession>A0A8H6Y6K1</accession>
<sequence>MSGLQSIPPELIEAVCLQLDSLSISRFTQVSRQFWCIFRQSSALQYKVQLDLAGLRDVKSGEMVSAARLDLLKVYQAAWANIDCTRTTKITADMSGDSWELVGNVLSTYNAEAGFIFNGIPSAVRKVPHLKWSLPEVPFAVKDFTTDLSQDILLAVEVNSSVMVVHLFSLTTGLPHPLARNSHLSRDFDEQSGPPLLSCHFQIRIFGEYIGVMIESFEVEETRLLVWEWKSGVMKKHLYSDDMTSFAFLDEHLLLISAWNEFEPVLRILEIEGPVESSALSYFTFGLPHLSANVMDSHDIDMQIQTEPSPSWASDSFLDVPFTTRHLDRLFVVSFGTWEPNRETHPSFLLCVRLSTLLNLRGNSPVDKLPWDQWGPCNTRMLRLPGLPDPWVCFVHGLRMVILIAPSRCQILDFNPLSIGGKRILHEKAVDSRSRVFEQPPTTSAPFTVFSVETSPCKAVMLAEDGIITVSPDENFFTIYSV</sequence>
<dbReference type="EMBL" id="JACAZH010000011">
    <property type="protein sequence ID" value="KAF7355188.1"/>
    <property type="molecule type" value="Genomic_DNA"/>
</dbReference>
<dbReference type="Proteomes" id="UP000623467">
    <property type="component" value="Unassembled WGS sequence"/>
</dbReference>
<keyword evidence="2" id="KW-1185">Reference proteome</keyword>
<organism evidence="1 2">
    <name type="scientific">Mycena sanguinolenta</name>
    <dbReference type="NCBI Taxonomy" id="230812"/>
    <lineage>
        <taxon>Eukaryota</taxon>
        <taxon>Fungi</taxon>
        <taxon>Dikarya</taxon>
        <taxon>Basidiomycota</taxon>
        <taxon>Agaricomycotina</taxon>
        <taxon>Agaricomycetes</taxon>
        <taxon>Agaricomycetidae</taxon>
        <taxon>Agaricales</taxon>
        <taxon>Marasmiineae</taxon>
        <taxon>Mycenaceae</taxon>
        <taxon>Mycena</taxon>
    </lineage>
</organism>
<gene>
    <name evidence="1" type="ORF">MSAN_01434500</name>
</gene>
<evidence type="ECO:0000313" key="2">
    <source>
        <dbReference type="Proteomes" id="UP000623467"/>
    </source>
</evidence>
<proteinExistence type="predicted"/>
<name>A0A8H6Y6K1_9AGAR</name>
<protein>
    <submittedName>
        <fullName evidence="1">F-box domain-containing protein</fullName>
    </submittedName>
</protein>
<dbReference type="OrthoDB" id="3174109at2759"/>
<dbReference type="AlphaFoldDB" id="A0A8H6Y6K1"/>
<evidence type="ECO:0000313" key="1">
    <source>
        <dbReference type="EMBL" id="KAF7355188.1"/>
    </source>
</evidence>